<sequence>MDEDDPFESLLFIEDRLQEQGYGEGRGHGVAEGLKEAAEAGKANGVDVGWEVGYYLGFAETWLRLLKTKPLEHEEKKIRVLSTLVEMLRSFRILDVESTEFRRELSQLQAKYKQTLALLKVPLAAVKAKADLSF</sequence>
<keyword evidence="2" id="KW-1185">Reference proteome</keyword>
<dbReference type="EMBL" id="CASHTH010004490">
    <property type="protein sequence ID" value="CAI8058111.1"/>
    <property type="molecule type" value="Genomic_DNA"/>
</dbReference>
<dbReference type="PANTHER" id="PTHR28532:SF1">
    <property type="entry name" value="ORAL CANCER OVEREXPRESSED 1"/>
    <property type="match status" value="1"/>
</dbReference>
<reference evidence="1" key="1">
    <citation type="submission" date="2023-03" db="EMBL/GenBank/DDBJ databases">
        <authorList>
            <person name="Steffen K."/>
            <person name="Cardenas P."/>
        </authorList>
    </citation>
    <scope>NUCLEOTIDE SEQUENCE</scope>
</reference>
<dbReference type="Proteomes" id="UP001174909">
    <property type="component" value="Unassembled WGS sequence"/>
</dbReference>
<protein>
    <submittedName>
        <fullName evidence="1">Protein LTO1 homolog</fullName>
    </submittedName>
</protein>
<dbReference type="AlphaFoldDB" id="A0AA35U2S4"/>
<comment type="caution">
    <text evidence="1">The sequence shown here is derived from an EMBL/GenBank/DDBJ whole genome shotgun (WGS) entry which is preliminary data.</text>
</comment>
<accession>A0AA35U2S4</accession>
<gene>
    <name evidence="1" type="ORF">GBAR_LOCUS31598</name>
</gene>
<evidence type="ECO:0000313" key="2">
    <source>
        <dbReference type="Proteomes" id="UP001174909"/>
    </source>
</evidence>
<dbReference type="PANTHER" id="PTHR28532">
    <property type="entry name" value="GEO13458P1"/>
    <property type="match status" value="1"/>
</dbReference>
<organism evidence="1 2">
    <name type="scientific">Geodia barretti</name>
    <name type="common">Barrett's horny sponge</name>
    <dbReference type="NCBI Taxonomy" id="519541"/>
    <lineage>
        <taxon>Eukaryota</taxon>
        <taxon>Metazoa</taxon>
        <taxon>Porifera</taxon>
        <taxon>Demospongiae</taxon>
        <taxon>Heteroscleromorpha</taxon>
        <taxon>Tetractinellida</taxon>
        <taxon>Astrophorina</taxon>
        <taxon>Geodiidae</taxon>
        <taxon>Geodia</taxon>
    </lineage>
</organism>
<evidence type="ECO:0000313" key="1">
    <source>
        <dbReference type="EMBL" id="CAI8058111.1"/>
    </source>
</evidence>
<proteinExistence type="predicted"/>
<dbReference type="InterPro" id="IPR052436">
    <property type="entry name" value="LTO1_adapter"/>
</dbReference>
<name>A0AA35U2S4_GEOBA</name>